<name>A0ABT8L5Q1_9BACT</name>
<evidence type="ECO:0000256" key="1">
    <source>
        <dbReference type="ARBA" id="ARBA00004442"/>
    </source>
</evidence>
<protein>
    <submittedName>
        <fullName evidence="8">TolC family protein</fullName>
    </submittedName>
</protein>
<evidence type="ECO:0000313" key="9">
    <source>
        <dbReference type="Proteomes" id="UP001172083"/>
    </source>
</evidence>
<comment type="similarity">
    <text evidence="2">Belongs to the outer membrane factor (OMF) (TC 1.B.17) family.</text>
</comment>
<dbReference type="EMBL" id="JAUJEB010000001">
    <property type="protein sequence ID" value="MDN5213038.1"/>
    <property type="molecule type" value="Genomic_DNA"/>
</dbReference>
<reference evidence="8" key="1">
    <citation type="submission" date="2023-06" db="EMBL/GenBank/DDBJ databases">
        <title>Genomic of Agaribacillus aureum.</title>
        <authorList>
            <person name="Wang G."/>
        </authorList>
    </citation>
    <scope>NUCLEOTIDE SEQUENCE</scope>
    <source>
        <strain evidence="8">BMA12</strain>
    </source>
</reference>
<organism evidence="8 9">
    <name type="scientific">Agaribacillus aureus</name>
    <dbReference type="NCBI Taxonomy" id="3051825"/>
    <lineage>
        <taxon>Bacteria</taxon>
        <taxon>Pseudomonadati</taxon>
        <taxon>Bacteroidota</taxon>
        <taxon>Cytophagia</taxon>
        <taxon>Cytophagales</taxon>
        <taxon>Splendidivirgaceae</taxon>
        <taxon>Agaribacillus</taxon>
    </lineage>
</organism>
<evidence type="ECO:0000313" key="8">
    <source>
        <dbReference type="EMBL" id="MDN5213038.1"/>
    </source>
</evidence>
<sequence length="445" mass="50288">MILLLFDNGQRIVMTVMVLLITIASLNGQTGNGPPLQLKQVIAEVLAHHPVLDQSAGRVKLAKAQIGKIKSRQYPQVLAQGSYVYLNEVSTIELPMGDQLVSRKIFQEDNWDFELMAQYTALDFGRRNTAVKMARQQQQLAAHVVSQIEQQLSLAAIKVFHSILFTQEAIEVQNEQLASLHRDLLRTESLIRNESATSFDLLTTQARISKTENQKIHLESQRKIYLIALNKLMGKKGHTFPSLEGSFDFERQVLDKEGLFQKALAQRKEYAIAKKEERLKELQYNLALKDHMPVLNLGLKGGFRNGYLPDLAETRSNYTGLAMLSVPIFQGFKTSYDKQAAKIQRQIASSKSEEVRNEIYAEVSEHATNLASNYIQLENTQLLVAQATEAASQARKRYENELITNLDLLDAELAVSQARLALLEVKFQCVLNSYQLRWALGETLQ</sequence>
<comment type="subcellular location">
    <subcellularLocation>
        <location evidence="1">Cell outer membrane</location>
    </subcellularLocation>
</comment>
<dbReference type="PANTHER" id="PTHR30026:SF20">
    <property type="entry name" value="OUTER MEMBRANE PROTEIN TOLC"/>
    <property type="match status" value="1"/>
</dbReference>
<evidence type="ECO:0000256" key="4">
    <source>
        <dbReference type="ARBA" id="ARBA00022452"/>
    </source>
</evidence>
<accession>A0ABT8L5Q1</accession>
<keyword evidence="5" id="KW-0812">Transmembrane</keyword>
<dbReference type="InterPro" id="IPR051906">
    <property type="entry name" value="TolC-like"/>
</dbReference>
<evidence type="ECO:0000256" key="2">
    <source>
        <dbReference type="ARBA" id="ARBA00007613"/>
    </source>
</evidence>
<dbReference type="Gene3D" id="1.20.1600.10">
    <property type="entry name" value="Outer membrane efflux proteins (OEP)"/>
    <property type="match status" value="1"/>
</dbReference>
<keyword evidence="9" id="KW-1185">Reference proteome</keyword>
<dbReference type="Proteomes" id="UP001172083">
    <property type="component" value="Unassembled WGS sequence"/>
</dbReference>
<keyword evidence="4" id="KW-1134">Transmembrane beta strand</keyword>
<evidence type="ECO:0000256" key="6">
    <source>
        <dbReference type="ARBA" id="ARBA00023136"/>
    </source>
</evidence>
<dbReference type="SUPFAM" id="SSF56954">
    <property type="entry name" value="Outer membrane efflux proteins (OEP)"/>
    <property type="match status" value="1"/>
</dbReference>
<dbReference type="PANTHER" id="PTHR30026">
    <property type="entry name" value="OUTER MEMBRANE PROTEIN TOLC"/>
    <property type="match status" value="1"/>
</dbReference>
<evidence type="ECO:0000256" key="7">
    <source>
        <dbReference type="ARBA" id="ARBA00023237"/>
    </source>
</evidence>
<dbReference type="Pfam" id="PF02321">
    <property type="entry name" value="OEP"/>
    <property type="match status" value="2"/>
</dbReference>
<evidence type="ECO:0000256" key="3">
    <source>
        <dbReference type="ARBA" id="ARBA00022448"/>
    </source>
</evidence>
<keyword evidence="6" id="KW-0472">Membrane</keyword>
<gene>
    <name evidence="8" type="ORF">QQ020_13310</name>
</gene>
<keyword evidence="7" id="KW-0998">Cell outer membrane</keyword>
<keyword evidence="3" id="KW-0813">Transport</keyword>
<proteinExistence type="inferred from homology"/>
<evidence type="ECO:0000256" key="5">
    <source>
        <dbReference type="ARBA" id="ARBA00022692"/>
    </source>
</evidence>
<comment type="caution">
    <text evidence="8">The sequence shown here is derived from an EMBL/GenBank/DDBJ whole genome shotgun (WGS) entry which is preliminary data.</text>
</comment>
<dbReference type="RefSeq" id="WP_346758354.1">
    <property type="nucleotide sequence ID" value="NZ_JAUJEB010000001.1"/>
</dbReference>
<dbReference type="InterPro" id="IPR003423">
    <property type="entry name" value="OMP_efflux"/>
</dbReference>